<name>A0A8S3W985_PARAO</name>
<feature type="region of interest" description="Disordered" evidence="1">
    <location>
        <begin position="141"/>
        <end position="170"/>
    </location>
</feature>
<keyword evidence="3" id="KW-1185">Reference proteome</keyword>
<dbReference type="EMBL" id="CAJQZP010000212">
    <property type="protein sequence ID" value="CAG4946448.1"/>
    <property type="molecule type" value="Genomic_DNA"/>
</dbReference>
<sequence>MKNFVKRSKNLIALQKKLYRCKKKNEQLNKLVNDETDSKDMQVLSEPFSTYDEGYTNNVQTERTPVATPLSKTISFMDFLSSPIPDIDKNKIKKKIFELNVLSNSLESQYKNTNTNVSKAQIKNIADYEVTKKYRMKSNFSLKLAKDPENRNNSGKRKRNTDSTDTEVDSDVTYAETSECEGYEISEDLSSEDERKCTEVHDNKEKLKTEQKSTRKKNMFVDREITEMEERKILFPEQTMKKRIKDLDFMNQTVTYKYKNIT</sequence>
<comment type="caution">
    <text evidence="2">The sequence shown here is derived from an EMBL/GenBank/DDBJ whole genome shotgun (WGS) entry which is preliminary data.</text>
</comment>
<organism evidence="2 3">
    <name type="scientific">Parnassius apollo</name>
    <name type="common">Apollo butterfly</name>
    <name type="synonym">Papilio apollo</name>
    <dbReference type="NCBI Taxonomy" id="110799"/>
    <lineage>
        <taxon>Eukaryota</taxon>
        <taxon>Metazoa</taxon>
        <taxon>Ecdysozoa</taxon>
        <taxon>Arthropoda</taxon>
        <taxon>Hexapoda</taxon>
        <taxon>Insecta</taxon>
        <taxon>Pterygota</taxon>
        <taxon>Neoptera</taxon>
        <taxon>Endopterygota</taxon>
        <taxon>Lepidoptera</taxon>
        <taxon>Glossata</taxon>
        <taxon>Ditrysia</taxon>
        <taxon>Papilionoidea</taxon>
        <taxon>Papilionidae</taxon>
        <taxon>Parnassiinae</taxon>
        <taxon>Parnassini</taxon>
        <taxon>Parnassius</taxon>
        <taxon>Parnassius</taxon>
    </lineage>
</organism>
<evidence type="ECO:0000313" key="3">
    <source>
        <dbReference type="Proteomes" id="UP000691718"/>
    </source>
</evidence>
<protein>
    <submittedName>
        <fullName evidence="2">(apollo) hypothetical protein</fullName>
    </submittedName>
</protein>
<dbReference type="Proteomes" id="UP000691718">
    <property type="component" value="Unassembled WGS sequence"/>
</dbReference>
<reference evidence="2" key="1">
    <citation type="submission" date="2021-04" db="EMBL/GenBank/DDBJ databases">
        <authorList>
            <person name="Tunstrom K."/>
        </authorList>
    </citation>
    <scope>NUCLEOTIDE SEQUENCE</scope>
</reference>
<evidence type="ECO:0000256" key="1">
    <source>
        <dbReference type="SAM" id="MobiDB-lite"/>
    </source>
</evidence>
<dbReference type="OrthoDB" id="7413819at2759"/>
<dbReference type="AlphaFoldDB" id="A0A8S3W985"/>
<proteinExistence type="predicted"/>
<evidence type="ECO:0000313" key="2">
    <source>
        <dbReference type="EMBL" id="CAG4946448.1"/>
    </source>
</evidence>
<accession>A0A8S3W985</accession>
<gene>
    <name evidence="2" type="ORF">PAPOLLO_LOCUS3316</name>
</gene>